<evidence type="ECO:0000256" key="1">
    <source>
        <dbReference type="SAM" id="MobiDB-lite"/>
    </source>
</evidence>
<feature type="compositionally biased region" description="Polar residues" evidence="1">
    <location>
        <begin position="61"/>
        <end position="71"/>
    </location>
</feature>
<organism evidence="2 3">
    <name type="scientific">Armillaria solidipes</name>
    <dbReference type="NCBI Taxonomy" id="1076256"/>
    <lineage>
        <taxon>Eukaryota</taxon>
        <taxon>Fungi</taxon>
        <taxon>Dikarya</taxon>
        <taxon>Basidiomycota</taxon>
        <taxon>Agaricomycotina</taxon>
        <taxon>Agaricomycetes</taxon>
        <taxon>Agaricomycetidae</taxon>
        <taxon>Agaricales</taxon>
        <taxon>Marasmiineae</taxon>
        <taxon>Physalacriaceae</taxon>
        <taxon>Armillaria</taxon>
    </lineage>
</organism>
<keyword evidence="3" id="KW-1185">Reference proteome</keyword>
<reference evidence="3" key="1">
    <citation type="journal article" date="2017" name="Nat. Ecol. Evol.">
        <title>Genome expansion and lineage-specific genetic innovations in the forest pathogenic fungi Armillaria.</title>
        <authorList>
            <person name="Sipos G."/>
            <person name="Prasanna A.N."/>
            <person name="Walter M.C."/>
            <person name="O'Connor E."/>
            <person name="Balint B."/>
            <person name="Krizsan K."/>
            <person name="Kiss B."/>
            <person name="Hess J."/>
            <person name="Varga T."/>
            <person name="Slot J."/>
            <person name="Riley R."/>
            <person name="Boka B."/>
            <person name="Rigling D."/>
            <person name="Barry K."/>
            <person name="Lee J."/>
            <person name="Mihaltcheva S."/>
            <person name="LaButti K."/>
            <person name="Lipzen A."/>
            <person name="Waldron R."/>
            <person name="Moloney N.M."/>
            <person name="Sperisen C."/>
            <person name="Kredics L."/>
            <person name="Vagvoelgyi C."/>
            <person name="Patrignani A."/>
            <person name="Fitzpatrick D."/>
            <person name="Nagy I."/>
            <person name="Doyle S."/>
            <person name="Anderson J.B."/>
            <person name="Grigoriev I.V."/>
            <person name="Gueldener U."/>
            <person name="Muensterkoetter M."/>
            <person name="Nagy L.G."/>
        </authorList>
    </citation>
    <scope>NUCLEOTIDE SEQUENCE [LARGE SCALE GENOMIC DNA]</scope>
    <source>
        <strain evidence="3">28-4</strain>
    </source>
</reference>
<gene>
    <name evidence="2" type="ORF">ARMSODRAFT_960324</name>
</gene>
<accession>A0A2H3BR41</accession>
<evidence type="ECO:0000313" key="3">
    <source>
        <dbReference type="Proteomes" id="UP000218334"/>
    </source>
</evidence>
<feature type="compositionally biased region" description="Polar residues" evidence="1">
    <location>
        <begin position="38"/>
        <end position="51"/>
    </location>
</feature>
<feature type="region of interest" description="Disordered" evidence="1">
    <location>
        <begin position="186"/>
        <end position="207"/>
    </location>
</feature>
<name>A0A2H3BR41_9AGAR</name>
<feature type="region of interest" description="Disordered" evidence="1">
    <location>
        <begin position="1"/>
        <end position="84"/>
    </location>
</feature>
<proteinExistence type="predicted"/>
<protein>
    <submittedName>
        <fullName evidence="2">Uncharacterized protein</fullName>
    </submittedName>
</protein>
<dbReference type="AlphaFoldDB" id="A0A2H3BR41"/>
<dbReference type="Proteomes" id="UP000218334">
    <property type="component" value="Unassembled WGS sequence"/>
</dbReference>
<dbReference type="EMBL" id="KZ293441">
    <property type="protein sequence ID" value="PBK66333.1"/>
    <property type="molecule type" value="Genomic_DNA"/>
</dbReference>
<evidence type="ECO:0000313" key="2">
    <source>
        <dbReference type="EMBL" id="PBK66333.1"/>
    </source>
</evidence>
<sequence length="446" mass="48950">MSHRNHHHQIRPDDSPPPKVGTTRPRPPDTPSTPSRTLPASNPETIKSPHTNRIVKKPRNGTPTQKSNPDNEANAIFAPMPSTTTPMSLTDFNARLSTTNKAVEPSESTAIHLEHLETLVDSALATITIITSHGAADAAPNYSDHLKAAIRTLLTKIDPKHDTNTVTSPTLANTTSYVQATLHPPTRPKAKVRFDPPPTMTPRKSSIAQVAHKDSTARATNTIHTTNPQRFLVCWPAGKSPAMLENCPAGLEAGRRARISTSAITKRFNSHLTKRLHPDGNSCKDCIAGVEWTRAGNLVVHAQPPYTAMQLVREYTADIITLANMNMTSVPTPVVELDSPWTGVVIHNVESSALYKAGGISGEAFWRDVHDHSGLCKGAIKDVRVLCSPSVEYQTRDRVSLRIMLEDPNVAMRLLRDGMFIFGGHCRASRYRPRRRTATHRSSLQL</sequence>